<gene>
    <name evidence="2" type="ORF">J5N97_029840</name>
</gene>
<keyword evidence="3" id="KW-1185">Reference proteome</keyword>
<dbReference type="AlphaFoldDB" id="A0A9D5H3K1"/>
<protein>
    <submittedName>
        <fullName evidence="2">Uncharacterized protein</fullName>
    </submittedName>
</protein>
<dbReference type="Proteomes" id="UP001085076">
    <property type="component" value="Miscellaneous, Linkage group lg10"/>
</dbReference>
<reference evidence="2" key="1">
    <citation type="submission" date="2021-03" db="EMBL/GenBank/DDBJ databases">
        <authorList>
            <person name="Li Z."/>
            <person name="Yang C."/>
        </authorList>
    </citation>
    <scope>NUCLEOTIDE SEQUENCE</scope>
    <source>
        <strain evidence="2">Dzin_1.0</strain>
        <tissue evidence="2">Leaf</tissue>
    </source>
</reference>
<keyword evidence="1" id="KW-0472">Membrane</keyword>
<sequence length="111" mass="12600">MVLHLLLVGKLKLLASSHIRWQQYFLSAFILPFSVKIAIAAAGGFSSFSLSDMVFHLRLFFFRLNRIFSHSTVASNDHRRWERTLRLLHERAGGSPAGEDTTIHAISMFAL</sequence>
<dbReference type="PANTHER" id="PTHR38925">
    <property type="entry name" value="PROTEIN, PUTATIVE-RELATED"/>
    <property type="match status" value="1"/>
</dbReference>
<keyword evidence="1" id="KW-0812">Transmembrane</keyword>
<feature type="transmembrane region" description="Helical" evidence="1">
    <location>
        <begin position="25"/>
        <end position="48"/>
    </location>
</feature>
<name>A0A9D5H3K1_9LILI</name>
<organism evidence="2 3">
    <name type="scientific">Dioscorea zingiberensis</name>
    <dbReference type="NCBI Taxonomy" id="325984"/>
    <lineage>
        <taxon>Eukaryota</taxon>
        <taxon>Viridiplantae</taxon>
        <taxon>Streptophyta</taxon>
        <taxon>Embryophyta</taxon>
        <taxon>Tracheophyta</taxon>
        <taxon>Spermatophyta</taxon>
        <taxon>Magnoliopsida</taxon>
        <taxon>Liliopsida</taxon>
        <taxon>Dioscoreales</taxon>
        <taxon>Dioscoreaceae</taxon>
        <taxon>Dioscorea</taxon>
    </lineage>
</organism>
<proteinExistence type="predicted"/>
<dbReference type="EMBL" id="JAGGNH010000010">
    <property type="protein sequence ID" value="KAJ0962012.1"/>
    <property type="molecule type" value="Genomic_DNA"/>
</dbReference>
<comment type="caution">
    <text evidence="2">The sequence shown here is derived from an EMBL/GenBank/DDBJ whole genome shotgun (WGS) entry which is preliminary data.</text>
</comment>
<evidence type="ECO:0000313" key="3">
    <source>
        <dbReference type="Proteomes" id="UP001085076"/>
    </source>
</evidence>
<evidence type="ECO:0000256" key="1">
    <source>
        <dbReference type="SAM" id="Phobius"/>
    </source>
</evidence>
<evidence type="ECO:0000313" key="2">
    <source>
        <dbReference type="EMBL" id="KAJ0962012.1"/>
    </source>
</evidence>
<dbReference type="PANTHER" id="PTHR38925:SF1">
    <property type="entry name" value="PROTEIN, PUTATIVE-RELATED"/>
    <property type="match status" value="1"/>
</dbReference>
<reference evidence="2" key="2">
    <citation type="journal article" date="2022" name="Hortic Res">
        <title>The genome of Dioscorea zingiberensis sheds light on the biosynthesis, origin and evolution of the medicinally important diosgenin saponins.</title>
        <authorList>
            <person name="Li Y."/>
            <person name="Tan C."/>
            <person name="Li Z."/>
            <person name="Guo J."/>
            <person name="Li S."/>
            <person name="Chen X."/>
            <person name="Wang C."/>
            <person name="Dai X."/>
            <person name="Yang H."/>
            <person name="Song W."/>
            <person name="Hou L."/>
            <person name="Xu J."/>
            <person name="Tong Z."/>
            <person name="Xu A."/>
            <person name="Yuan X."/>
            <person name="Wang W."/>
            <person name="Yang Q."/>
            <person name="Chen L."/>
            <person name="Sun Z."/>
            <person name="Wang K."/>
            <person name="Pan B."/>
            <person name="Chen J."/>
            <person name="Bao Y."/>
            <person name="Liu F."/>
            <person name="Qi X."/>
            <person name="Gang D.R."/>
            <person name="Wen J."/>
            <person name="Li J."/>
        </authorList>
    </citation>
    <scope>NUCLEOTIDE SEQUENCE</scope>
    <source>
        <strain evidence="2">Dzin_1.0</strain>
    </source>
</reference>
<accession>A0A9D5H3K1</accession>
<keyword evidence="1" id="KW-1133">Transmembrane helix</keyword>